<organism evidence="3 4">
    <name type="scientific">Orchesella cincta</name>
    <name type="common">Springtail</name>
    <name type="synonym">Podura cincta</name>
    <dbReference type="NCBI Taxonomy" id="48709"/>
    <lineage>
        <taxon>Eukaryota</taxon>
        <taxon>Metazoa</taxon>
        <taxon>Ecdysozoa</taxon>
        <taxon>Arthropoda</taxon>
        <taxon>Hexapoda</taxon>
        <taxon>Collembola</taxon>
        <taxon>Entomobryomorpha</taxon>
        <taxon>Entomobryoidea</taxon>
        <taxon>Orchesellidae</taxon>
        <taxon>Orchesellinae</taxon>
        <taxon>Orchesella</taxon>
    </lineage>
</organism>
<protein>
    <submittedName>
        <fullName evidence="3">T-complex protein 11-like protein 1</fullName>
    </submittedName>
</protein>
<accession>A0A1D2MQG3</accession>
<dbReference type="Pfam" id="PF05794">
    <property type="entry name" value="Tcp11"/>
    <property type="match status" value="1"/>
</dbReference>
<reference evidence="3 4" key="1">
    <citation type="journal article" date="2016" name="Genome Biol. Evol.">
        <title>Gene Family Evolution Reflects Adaptation to Soil Environmental Stressors in the Genome of the Collembolan Orchesella cincta.</title>
        <authorList>
            <person name="Faddeeva-Vakhrusheva A."/>
            <person name="Derks M.F."/>
            <person name="Anvar S.Y."/>
            <person name="Agamennone V."/>
            <person name="Suring W."/>
            <person name="Smit S."/>
            <person name="van Straalen N.M."/>
            <person name="Roelofs D."/>
        </authorList>
    </citation>
    <scope>NUCLEOTIDE SEQUENCE [LARGE SCALE GENOMIC DNA]</scope>
    <source>
        <tissue evidence="3">Mixed pool</tissue>
    </source>
</reference>
<dbReference type="InterPro" id="IPR008862">
    <property type="entry name" value="Tcp11"/>
</dbReference>
<dbReference type="Proteomes" id="UP000094527">
    <property type="component" value="Unassembled WGS sequence"/>
</dbReference>
<evidence type="ECO:0000256" key="2">
    <source>
        <dbReference type="SAM" id="MobiDB-lite"/>
    </source>
</evidence>
<dbReference type="EMBL" id="LJIJ01000707">
    <property type="protein sequence ID" value="ODM95131.1"/>
    <property type="molecule type" value="Genomic_DNA"/>
</dbReference>
<dbReference type="PANTHER" id="PTHR12832:SF11">
    <property type="entry name" value="LD23868P"/>
    <property type="match status" value="1"/>
</dbReference>
<dbReference type="PANTHER" id="PTHR12832">
    <property type="entry name" value="TESTIS-SPECIFIC PROTEIN PBS13 T-COMPLEX 11"/>
    <property type="match status" value="1"/>
</dbReference>
<feature type="region of interest" description="Disordered" evidence="2">
    <location>
        <begin position="1"/>
        <end position="41"/>
    </location>
</feature>
<dbReference type="OMA" id="NWESKEC"/>
<sequence>MHERQWNLAERQVEEIEHADKKAEVKKTPATSSSEEHPELVVEPPRPLLINADGLKNALHGLGNMALAHEIAVNKDFQLQKIFENPEFDDGGSPEEREKKINEKGPAYRAKVEAHNSFWKRLDDVLSGGEVRDAKVILQNVMEMLKEGLLSTLLPHNVTTREKIHREMDMNHMRSKLNGTHLILMRMYYIDFILATLATVCCPIRDKDILDVRKMTNTTNKVRKTADIIESMNLDMANFIIGQCRNTIIQHCITYERDKFASYVEMQYYIGSDPLKVTRDWILGHTTSDRNFNETMALSFADILFGNWESKECPETLALDWLRFPKIRDEIRRVTILAAMVASTFEYAKSIMVEEVGPTEYERKQQIAVRNSKLLVKLREQLNIMLSADDMENPEKFEEAIERCSYHAVMIIDQHRKAELGVGLTEEQVEKVKALVTPLRDLQHPVRLLFEKRVRDWLIELVTIGAEHPVPFAANLGVAGPLILSPIQDMLKLVTYNRSVFDMVYKEIQEGRFPPPKFIDDPKTDKMDDHVVDLLAKLHGYTDRNLVFTRSKLYQPPFAGNMLEPLPQNRRDKQLLIEEPTINAIPELGPTMPDLLKILERDDIIAANKLHSIKDRLDKDAIEKRVTQNLPAFIKEWSEGWGALQQEYCQLQRDIDKGGATPLPRGAMDYPGEQRKIEANDGQKTPPSPASEPDLEAIGRDVSKVQNTPSEEIIDLEQPPTGSTV</sequence>
<feature type="region of interest" description="Disordered" evidence="2">
    <location>
        <begin position="656"/>
        <end position="725"/>
    </location>
</feature>
<name>A0A1D2MQG3_ORCCI</name>
<evidence type="ECO:0000256" key="1">
    <source>
        <dbReference type="ARBA" id="ARBA00010954"/>
    </source>
</evidence>
<dbReference type="STRING" id="48709.A0A1D2MQG3"/>
<dbReference type="GO" id="GO:0007165">
    <property type="term" value="P:signal transduction"/>
    <property type="evidence" value="ECO:0007669"/>
    <property type="project" value="TreeGrafter"/>
</dbReference>
<dbReference type="AlphaFoldDB" id="A0A1D2MQG3"/>
<evidence type="ECO:0000313" key="3">
    <source>
        <dbReference type="EMBL" id="ODM95131.1"/>
    </source>
</evidence>
<gene>
    <name evidence="3" type="ORF">Ocin01_11551</name>
</gene>
<evidence type="ECO:0000313" key="4">
    <source>
        <dbReference type="Proteomes" id="UP000094527"/>
    </source>
</evidence>
<proteinExistence type="inferred from homology"/>
<comment type="similarity">
    <text evidence="1">Belongs to the TCP11 family.</text>
</comment>
<dbReference type="OrthoDB" id="276323at2759"/>
<keyword evidence="4" id="KW-1185">Reference proteome</keyword>
<comment type="caution">
    <text evidence="3">The sequence shown here is derived from an EMBL/GenBank/DDBJ whole genome shotgun (WGS) entry which is preliminary data.</text>
</comment>
<feature type="compositionally biased region" description="Basic and acidic residues" evidence="2">
    <location>
        <begin position="672"/>
        <end position="681"/>
    </location>
</feature>
<feature type="compositionally biased region" description="Basic and acidic residues" evidence="2">
    <location>
        <begin position="1"/>
        <end position="27"/>
    </location>
</feature>